<feature type="compositionally biased region" description="Low complexity" evidence="1">
    <location>
        <begin position="11"/>
        <end position="34"/>
    </location>
</feature>
<organism evidence="2 3">
    <name type="scientific">Pristionchus mayeri</name>
    <dbReference type="NCBI Taxonomy" id="1317129"/>
    <lineage>
        <taxon>Eukaryota</taxon>
        <taxon>Metazoa</taxon>
        <taxon>Ecdysozoa</taxon>
        <taxon>Nematoda</taxon>
        <taxon>Chromadorea</taxon>
        <taxon>Rhabditida</taxon>
        <taxon>Rhabditina</taxon>
        <taxon>Diplogasteromorpha</taxon>
        <taxon>Diplogasteroidea</taxon>
        <taxon>Neodiplogasteridae</taxon>
        <taxon>Pristionchus</taxon>
    </lineage>
</organism>
<name>A0AAN5CM35_9BILA</name>
<gene>
    <name evidence="2" type="ORF">PMAYCL1PPCAC_17049</name>
</gene>
<evidence type="ECO:0000313" key="2">
    <source>
        <dbReference type="EMBL" id="GMR46854.1"/>
    </source>
</evidence>
<dbReference type="EMBL" id="BTRK01000004">
    <property type="protein sequence ID" value="GMR46854.1"/>
    <property type="molecule type" value="Genomic_DNA"/>
</dbReference>
<dbReference type="AlphaFoldDB" id="A0AAN5CM35"/>
<keyword evidence="3" id="KW-1185">Reference proteome</keyword>
<evidence type="ECO:0000313" key="3">
    <source>
        <dbReference type="Proteomes" id="UP001328107"/>
    </source>
</evidence>
<feature type="region of interest" description="Disordered" evidence="1">
    <location>
        <begin position="1"/>
        <end position="49"/>
    </location>
</feature>
<protein>
    <submittedName>
        <fullName evidence="2">Uncharacterized protein</fullName>
    </submittedName>
</protein>
<accession>A0AAN5CM35</accession>
<dbReference type="Proteomes" id="UP001328107">
    <property type="component" value="Unassembled WGS sequence"/>
</dbReference>
<comment type="caution">
    <text evidence="2">The sequence shown here is derived from an EMBL/GenBank/DDBJ whole genome shotgun (WGS) entry which is preliminary data.</text>
</comment>
<proteinExistence type="predicted"/>
<evidence type="ECO:0000256" key="1">
    <source>
        <dbReference type="SAM" id="MobiDB-lite"/>
    </source>
</evidence>
<sequence>MEACCRMSRISTRMQSLSTMSMSSTTRSSLPSSIESRRRDSPRLMSTLQTSTHTLPLRRAQTLRDGCEESAERDAQPVCCTGRTASMEHDEENGLPGYLGFIGCRFWHDHHGRSGGEGATLSRFLHLAPSGSGHGYGAHGADDDRFVQVRRRRQPIRLLRYCGHRHDDQLLAIA</sequence>
<reference evidence="3" key="1">
    <citation type="submission" date="2022-10" db="EMBL/GenBank/DDBJ databases">
        <title>Genome assembly of Pristionchus species.</title>
        <authorList>
            <person name="Yoshida K."/>
            <person name="Sommer R.J."/>
        </authorList>
    </citation>
    <scope>NUCLEOTIDE SEQUENCE [LARGE SCALE GENOMIC DNA]</scope>
    <source>
        <strain evidence="3">RS5460</strain>
    </source>
</reference>